<dbReference type="Proteomes" id="UP000653305">
    <property type="component" value="Unassembled WGS sequence"/>
</dbReference>
<dbReference type="AlphaFoldDB" id="A0A830DA36"/>
<reference evidence="1" key="1">
    <citation type="submission" date="2020-07" db="EMBL/GenBank/DDBJ databases">
        <title>Ethylene signaling mediates host invasion by parasitic plants.</title>
        <authorList>
            <person name="Yoshida S."/>
        </authorList>
    </citation>
    <scope>NUCLEOTIDE SEQUENCE</scope>
    <source>
        <strain evidence="1">Okayama</strain>
    </source>
</reference>
<evidence type="ECO:0000313" key="1">
    <source>
        <dbReference type="EMBL" id="GFQ08821.1"/>
    </source>
</evidence>
<dbReference type="EMBL" id="BMAC01009907">
    <property type="protein sequence ID" value="GFQ08821.1"/>
    <property type="molecule type" value="Genomic_DNA"/>
</dbReference>
<gene>
    <name evidence="1" type="ORF">PHJA_003026100</name>
</gene>
<accession>A0A830DA36</accession>
<sequence>MQQNRAMDLRRIPLSSTTLSISALAFELSPFLFQSKDSMQIALVAPASASIRRRQNPPSQPQYGGASLYLGFGLASYIDLEKILIGCSVD</sequence>
<evidence type="ECO:0000313" key="2">
    <source>
        <dbReference type="Proteomes" id="UP000653305"/>
    </source>
</evidence>
<comment type="caution">
    <text evidence="1">The sequence shown here is derived from an EMBL/GenBank/DDBJ whole genome shotgun (WGS) entry which is preliminary data.</text>
</comment>
<proteinExistence type="predicted"/>
<organism evidence="1 2">
    <name type="scientific">Phtheirospermum japonicum</name>
    <dbReference type="NCBI Taxonomy" id="374723"/>
    <lineage>
        <taxon>Eukaryota</taxon>
        <taxon>Viridiplantae</taxon>
        <taxon>Streptophyta</taxon>
        <taxon>Embryophyta</taxon>
        <taxon>Tracheophyta</taxon>
        <taxon>Spermatophyta</taxon>
        <taxon>Magnoliopsida</taxon>
        <taxon>eudicotyledons</taxon>
        <taxon>Gunneridae</taxon>
        <taxon>Pentapetalae</taxon>
        <taxon>asterids</taxon>
        <taxon>lamiids</taxon>
        <taxon>Lamiales</taxon>
        <taxon>Orobanchaceae</taxon>
        <taxon>Orobanchaceae incertae sedis</taxon>
        <taxon>Phtheirospermum</taxon>
    </lineage>
</organism>
<name>A0A830DA36_9LAMI</name>
<keyword evidence="2" id="KW-1185">Reference proteome</keyword>
<protein>
    <submittedName>
        <fullName evidence="1">Uncharacterized protein</fullName>
    </submittedName>
</protein>